<accession>A0A0F9HGG5</accession>
<feature type="non-terminal residue" evidence="9">
    <location>
        <position position="1"/>
    </location>
</feature>
<protein>
    <recommendedName>
        <fullName evidence="8">Tripartite ATP-independent periplasmic transporters DctQ component domain-containing protein</fullName>
    </recommendedName>
</protein>
<evidence type="ECO:0000256" key="7">
    <source>
        <dbReference type="SAM" id="Phobius"/>
    </source>
</evidence>
<feature type="transmembrane region" description="Helical" evidence="7">
    <location>
        <begin position="48"/>
        <end position="66"/>
    </location>
</feature>
<name>A0A0F9HGG5_9ZZZZ</name>
<gene>
    <name evidence="9" type="ORF">LCGC14_1705470</name>
</gene>
<organism evidence="9">
    <name type="scientific">marine sediment metagenome</name>
    <dbReference type="NCBI Taxonomy" id="412755"/>
    <lineage>
        <taxon>unclassified sequences</taxon>
        <taxon>metagenomes</taxon>
        <taxon>ecological metagenomes</taxon>
    </lineage>
</organism>
<dbReference type="EMBL" id="LAZR01015130">
    <property type="protein sequence ID" value="KKM14506.1"/>
    <property type="molecule type" value="Genomic_DNA"/>
</dbReference>
<dbReference type="InterPro" id="IPR055348">
    <property type="entry name" value="DctQ"/>
</dbReference>
<evidence type="ECO:0000259" key="8">
    <source>
        <dbReference type="Pfam" id="PF04290"/>
    </source>
</evidence>
<evidence type="ECO:0000256" key="4">
    <source>
        <dbReference type="ARBA" id="ARBA00022692"/>
    </source>
</evidence>
<evidence type="ECO:0000256" key="5">
    <source>
        <dbReference type="ARBA" id="ARBA00022989"/>
    </source>
</evidence>
<comment type="caution">
    <text evidence="9">The sequence shown here is derived from an EMBL/GenBank/DDBJ whole genome shotgun (WGS) entry which is preliminary data.</text>
</comment>
<keyword evidence="6 7" id="KW-0472">Membrane</keyword>
<evidence type="ECO:0000256" key="2">
    <source>
        <dbReference type="ARBA" id="ARBA00022448"/>
    </source>
</evidence>
<reference evidence="9" key="1">
    <citation type="journal article" date="2015" name="Nature">
        <title>Complex archaea that bridge the gap between prokaryotes and eukaryotes.</title>
        <authorList>
            <person name="Spang A."/>
            <person name="Saw J.H."/>
            <person name="Jorgensen S.L."/>
            <person name="Zaremba-Niedzwiedzka K."/>
            <person name="Martijn J."/>
            <person name="Lind A.E."/>
            <person name="van Eijk R."/>
            <person name="Schleper C."/>
            <person name="Guy L."/>
            <person name="Ettema T.J."/>
        </authorList>
    </citation>
    <scope>NUCLEOTIDE SEQUENCE</scope>
</reference>
<evidence type="ECO:0000256" key="1">
    <source>
        <dbReference type="ARBA" id="ARBA00004651"/>
    </source>
</evidence>
<evidence type="ECO:0000313" key="9">
    <source>
        <dbReference type="EMBL" id="KKM14506.1"/>
    </source>
</evidence>
<dbReference type="GO" id="GO:0005886">
    <property type="term" value="C:plasma membrane"/>
    <property type="evidence" value="ECO:0007669"/>
    <property type="project" value="UniProtKB-SubCell"/>
</dbReference>
<dbReference type="AlphaFoldDB" id="A0A0F9HGG5"/>
<feature type="domain" description="Tripartite ATP-independent periplasmic transporters DctQ component" evidence="8">
    <location>
        <begin position="1"/>
        <end position="73"/>
    </location>
</feature>
<keyword evidence="2" id="KW-0813">Transport</keyword>
<evidence type="ECO:0000256" key="3">
    <source>
        <dbReference type="ARBA" id="ARBA00022475"/>
    </source>
</evidence>
<evidence type="ECO:0000256" key="6">
    <source>
        <dbReference type="ARBA" id="ARBA00023136"/>
    </source>
</evidence>
<keyword evidence="4 7" id="KW-0812">Transmembrane</keyword>
<keyword evidence="5 7" id="KW-1133">Transmembrane helix</keyword>
<proteinExistence type="predicted"/>
<comment type="subcellular location">
    <subcellularLocation>
        <location evidence="1">Cell membrane</location>
        <topology evidence="1">Multi-pass membrane protein</topology>
    </subcellularLocation>
</comment>
<dbReference type="Pfam" id="PF04290">
    <property type="entry name" value="DctQ"/>
    <property type="match status" value="1"/>
</dbReference>
<sequence>PARAQAALNALLHIFLIGVFSLLIQPAIGYMDFVSGVRSSALGIPWSWVMAIFPLGMGLIILHLLLRAVDDLRCMFSVSGLDNSGEGGGPP</sequence>
<keyword evidence="3" id="KW-1003">Cell membrane</keyword>
<feature type="transmembrane region" description="Helical" evidence="7">
    <location>
        <begin position="7"/>
        <end position="28"/>
    </location>
</feature>